<dbReference type="GO" id="GO:0005737">
    <property type="term" value="C:cytoplasm"/>
    <property type="evidence" value="ECO:0007669"/>
    <property type="project" value="UniProtKB-ARBA"/>
</dbReference>
<protein>
    <recommendedName>
        <fullName evidence="4">Small ribosomal subunit protein uS8</fullName>
    </recommendedName>
    <alternativeName>
        <fullName evidence="5">30S ribosomal protein S8</fullName>
    </alternativeName>
</protein>
<organism evidence="6 7">
    <name type="scientific">Candidatus Woesebacteria bacterium GW2011_GWB1_33_22</name>
    <dbReference type="NCBI Taxonomy" id="1618566"/>
    <lineage>
        <taxon>Bacteria</taxon>
        <taxon>Candidatus Woeseibacteriota</taxon>
    </lineage>
</organism>
<proteinExistence type="inferred from homology"/>
<dbReference type="InterPro" id="IPR000630">
    <property type="entry name" value="Ribosomal_uS8"/>
</dbReference>
<gene>
    <name evidence="6" type="ORF">UR35_C0005G0040</name>
</gene>
<keyword evidence="3" id="KW-0687">Ribonucleoprotein</keyword>
<dbReference type="Proteomes" id="UP000034778">
    <property type="component" value="Unassembled WGS sequence"/>
</dbReference>
<dbReference type="PANTHER" id="PTHR11758">
    <property type="entry name" value="40S RIBOSOMAL PROTEIN S15A"/>
    <property type="match status" value="1"/>
</dbReference>
<dbReference type="InterPro" id="IPR035987">
    <property type="entry name" value="Ribosomal_uS8_sf"/>
</dbReference>
<evidence type="ECO:0000256" key="2">
    <source>
        <dbReference type="ARBA" id="ARBA00022980"/>
    </source>
</evidence>
<dbReference type="STRING" id="1618566.UR35_C0005G0040"/>
<sequence length="125" mass="13953">MTNYQIGDFLIRIKNASMAGIKEVTFFNSGMVLEVAKALKSEGFIDSIEVNKKNITIKLSIFNKKPVLSNIKIVSKPGLRIYMNVEKIESYHKPDILILTTPKGIMSGKRAKKERVGGELIAKVI</sequence>
<evidence type="ECO:0000256" key="4">
    <source>
        <dbReference type="ARBA" id="ARBA00035258"/>
    </source>
</evidence>
<evidence type="ECO:0000313" key="7">
    <source>
        <dbReference type="Proteomes" id="UP000034778"/>
    </source>
</evidence>
<dbReference type="SUPFAM" id="SSF56047">
    <property type="entry name" value="Ribosomal protein S8"/>
    <property type="match status" value="1"/>
</dbReference>
<evidence type="ECO:0000256" key="1">
    <source>
        <dbReference type="ARBA" id="ARBA00006471"/>
    </source>
</evidence>
<accession>A0A0G0C125</accession>
<comment type="caution">
    <text evidence="6">The sequence shown here is derived from an EMBL/GenBank/DDBJ whole genome shotgun (WGS) entry which is preliminary data.</text>
</comment>
<evidence type="ECO:0000256" key="3">
    <source>
        <dbReference type="ARBA" id="ARBA00023274"/>
    </source>
</evidence>
<reference evidence="6 7" key="1">
    <citation type="journal article" date="2015" name="Nature">
        <title>rRNA introns, odd ribosomes, and small enigmatic genomes across a large radiation of phyla.</title>
        <authorList>
            <person name="Brown C.T."/>
            <person name="Hug L.A."/>
            <person name="Thomas B.C."/>
            <person name="Sharon I."/>
            <person name="Castelle C.J."/>
            <person name="Singh A."/>
            <person name="Wilkins M.J."/>
            <person name="Williams K.H."/>
            <person name="Banfield J.F."/>
        </authorList>
    </citation>
    <scope>NUCLEOTIDE SEQUENCE [LARGE SCALE GENOMIC DNA]</scope>
</reference>
<evidence type="ECO:0000313" key="6">
    <source>
        <dbReference type="EMBL" id="KKP44910.1"/>
    </source>
</evidence>
<dbReference type="GO" id="GO:0005840">
    <property type="term" value="C:ribosome"/>
    <property type="evidence" value="ECO:0007669"/>
    <property type="project" value="UniProtKB-KW"/>
</dbReference>
<dbReference type="Pfam" id="PF00410">
    <property type="entry name" value="Ribosomal_S8"/>
    <property type="match status" value="1"/>
</dbReference>
<comment type="similarity">
    <text evidence="1">Belongs to the universal ribosomal protein uS8 family.</text>
</comment>
<dbReference type="GO" id="GO:1990904">
    <property type="term" value="C:ribonucleoprotein complex"/>
    <property type="evidence" value="ECO:0007669"/>
    <property type="project" value="UniProtKB-KW"/>
</dbReference>
<dbReference type="Gene3D" id="3.30.1490.10">
    <property type="match status" value="1"/>
</dbReference>
<dbReference type="FunFam" id="3.30.1490.10:FF:000001">
    <property type="entry name" value="30S ribosomal protein S8"/>
    <property type="match status" value="1"/>
</dbReference>
<name>A0A0G0C125_9BACT</name>
<dbReference type="AlphaFoldDB" id="A0A0G0C125"/>
<evidence type="ECO:0000256" key="5">
    <source>
        <dbReference type="ARBA" id="ARBA00035525"/>
    </source>
</evidence>
<dbReference type="EMBL" id="LBOW01000005">
    <property type="protein sequence ID" value="KKP44910.1"/>
    <property type="molecule type" value="Genomic_DNA"/>
</dbReference>
<dbReference type="Gene3D" id="3.30.1370.30">
    <property type="match status" value="1"/>
</dbReference>
<dbReference type="GO" id="GO:0006412">
    <property type="term" value="P:translation"/>
    <property type="evidence" value="ECO:0007669"/>
    <property type="project" value="InterPro"/>
</dbReference>
<keyword evidence="2 6" id="KW-0689">Ribosomal protein</keyword>
<dbReference type="GO" id="GO:0003735">
    <property type="term" value="F:structural constituent of ribosome"/>
    <property type="evidence" value="ECO:0007669"/>
    <property type="project" value="InterPro"/>
</dbReference>